<dbReference type="InterPro" id="IPR040887">
    <property type="entry name" value="AUDH_Cupin"/>
</dbReference>
<dbReference type="InterPro" id="IPR028994">
    <property type="entry name" value="Integrin_alpha_N"/>
</dbReference>
<reference evidence="4 5" key="1">
    <citation type="submission" date="2015-04" db="EMBL/GenBank/DDBJ databases">
        <authorList>
            <person name="Syromyatnikov M.Y."/>
            <person name="Popov V.N."/>
        </authorList>
    </citation>
    <scope>NUCLEOTIDE SEQUENCE [LARGE SCALE GENOMIC DNA]</scope>
    <source>
        <strain evidence="4">WF-38-12</strain>
    </source>
</reference>
<dbReference type="InterPro" id="IPR054583">
    <property type="entry name" value="Beta-prop_AUDH"/>
</dbReference>
<evidence type="ECO:0000313" key="4">
    <source>
        <dbReference type="EMBL" id="CRG89630.1"/>
    </source>
</evidence>
<proteinExistence type="predicted"/>
<accession>A0A0U1M3N0</accession>
<feature type="domain" description="Aldos-2-ulose dehydratase beta-propeller" evidence="3">
    <location>
        <begin position="148"/>
        <end position="338"/>
    </location>
</feature>
<dbReference type="Proteomes" id="UP000054383">
    <property type="component" value="Unassembled WGS sequence"/>
</dbReference>
<dbReference type="OMA" id="SIHQVVC"/>
<organism evidence="4 5">
    <name type="scientific">Talaromyces islandicus</name>
    <name type="common">Penicillium islandicum</name>
    <dbReference type="NCBI Taxonomy" id="28573"/>
    <lineage>
        <taxon>Eukaryota</taxon>
        <taxon>Fungi</taxon>
        <taxon>Dikarya</taxon>
        <taxon>Ascomycota</taxon>
        <taxon>Pezizomycotina</taxon>
        <taxon>Eurotiomycetes</taxon>
        <taxon>Eurotiomycetidae</taxon>
        <taxon>Eurotiales</taxon>
        <taxon>Trichocomaceae</taxon>
        <taxon>Talaromyces</taxon>
        <taxon>Talaromyces sect. Islandici</taxon>
    </lineage>
</organism>
<gene>
    <name evidence="4" type="ORF">PISL3812_06669</name>
</gene>
<evidence type="ECO:0000259" key="2">
    <source>
        <dbReference type="Pfam" id="PF18637"/>
    </source>
</evidence>
<evidence type="ECO:0000313" key="5">
    <source>
        <dbReference type="Proteomes" id="UP000054383"/>
    </source>
</evidence>
<sequence length="818" mass="92068">MPKIITPNFDHQIIHHRKDGYWIDKFYYHKDDKAPGLIVSGLEGKIGYLANPHRKGKGPLEGDPNWVHVADHHLSSEDEQQAIFAFVEMLNNNYLHHRYLKEDWQAYKISERWTPVPTASMDMTGNGYNDVIVAYNFGETMINSDPKGGDIIWLENPGEDPAKDWKAHFIGRWPTTHRLATGYFTQRSFPELIAAPVVHGPFDKLTPIPLICFQKPDDKVVKEVKEWRKDVVDDGHFRVVHEIYKKSLDGPRGLDSLLVASMDGVARLYYEEGHWKREYINPGAESTPWQRENNFFPAVGDLWGAGTADAGKMGSNPFAYVVANEPFHGPYVSLYTRKERGQPGNSWKRHVLDVYGTPTQKRCWGDGPIHNIICADIDGDGNDEILVSLFGPVDRDAEGNTPDVDVTGESPNKGIWCYKILDLDKDLVAKWHIAPGSSARCTVGNFMGRGRVDLASLSYHVNKYYREKNPVVTIHKNLHVPPTSDLKIIGTLWGKEGMVYLPRPEEIEPALGYLGSLKKDLVDVANYSISVEVHSPGEQVHLDKNDGIKVLYGALEEKSSSSQANKVRRPLGGAPFPAKETLKSHGTTEFSTHARLGAIVLRLRQQSEPGRWKHTSNVPVETTFDLTEQGIDFPPLKFTKVDQLWWGGQFQGYDFYNMTGFHFRLQDNKQNLCHMQFWTAGANVQAEYHNHTDNAFKELHTCLSQGTPGDDDTKLGGMWAPIPSTCDSIITESSISELSIDTKKHPPAPPNVKHCGLKPLEEHGRIWHEDSTGNAVYRTNNTVAYPAHQWAAGDGGSGKCIDVWMALEFDAWFDFNLQ</sequence>
<feature type="region of interest" description="Disordered" evidence="1">
    <location>
        <begin position="561"/>
        <end position="584"/>
    </location>
</feature>
<feature type="domain" description="Aldos-2-ulose dehydratase/isomerase (AUDH) Cupin" evidence="2">
    <location>
        <begin position="487"/>
        <end position="810"/>
    </location>
</feature>
<dbReference type="Pfam" id="PF18637">
    <property type="entry name" value="AUDH_Cupin"/>
    <property type="match status" value="1"/>
</dbReference>
<dbReference type="AlphaFoldDB" id="A0A0U1M3N0"/>
<keyword evidence="5" id="KW-1185">Reference proteome</keyword>
<dbReference type="Gene3D" id="2.60.120.990">
    <property type="match status" value="1"/>
</dbReference>
<evidence type="ECO:0000256" key="1">
    <source>
        <dbReference type="SAM" id="MobiDB-lite"/>
    </source>
</evidence>
<dbReference type="EMBL" id="CVMT01000006">
    <property type="protein sequence ID" value="CRG89630.1"/>
    <property type="molecule type" value="Genomic_DNA"/>
</dbReference>
<dbReference type="SUPFAM" id="SSF69318">
    <property type="entry name" value="Integrin alpha N-terminal domain"/>
    <property type="match status" value="1"/>
</dbReference>
<evidence type="ECO:0000259" key="3">
    <source>
        <dbReference type="Pfam" id="PF22301"/>
    </source>
</evidence>
<name>A0A0U1M3N0_TALIS</name>
<protein>
    <submittedName>
        <fullName evidence="4">Aldos-2-ulose dehydratase</fullName>
    </submittedName>
</protein>
<dbReference type="OrthoDB" id="5378718at2759"/>
<dbReference type="Pfam" id="PF22301">
    <property type="entry name" value="AUDH_beta_propeller"/>
    <property type="match status" value="1"/>
</dbReference>